<accession>A0A6S6SZD5</accession>
<feature type="signal peptide" evidence="2">
    <location>
        <begin position="1"/>
        <end position="32"/>
    </location>
</feature>
<evidence type="ECO:0000256" key="1">
    <source>
        <dbReference type="SAM" id="MobiDB-lite"/>
    </source>
</evidence>
<feature type="region of interest" description="Disordered" evidence="1">
    <location>
        <begin position="38"/>
        <end position="57"/>
    </location>
</feature>
<proteinExistence type="predicted"/>
<dbReference type="AlphaFoldDB" id="A0A6S6SZD5"/>
<protein>
    <recommendedName>
        <fullName evidence="4">Lipoprotein</fullName>
    </recommendedName>
</protein>
<evidence type="ECO:0008006" key="4">
    <source>
        <dbReference type="Google" id="ProtNLM"/>
    </source>
</evidence>
<evidence type="ECO:0000256" key="2">
    <source>
        <dbReference type="SAM" id="SignalP"/>
    </source>
</evidence>
<reference evidence="3" key="1">
    <citation type="submission" date="2020-01" db="EMBL/GenBank/DDBJ databases">
        <authorList>
            <person name="Meier V. D."/>
            <person name="Meier V D."/>
        </authorList>
    </citation>
    <scope>NUCLEOTIDE SEQUENCE</scope>
    <source>
        <strain evidence="3">HLG_WM_MAG_10</strain>
    </source>
</reference>
<sequence length="193" mass="20914">MGTSLFFPVTKFQSMKRITNFCLILTTFLLVACNSGSTETETPVTTPDSSTTSTTDSSTLKTAATDLLSEKATGTYIFGDLEGTSGGGYLIIEQQADDSLKFELNLNIGAPNYSSGSLTGMLKLEDNVAVFKTTEYSKEEPCAITFTFNKDKTILIKQNEGSSFSCGFGNRVFANGLYTKQKDEAVFEYEGGF</sequence>
<dbReference type="EMBL" id="CACVAQ010000176">
    <property type="protein sequence ID" value="CAA6811444.1"/>
    <property type="molecule type" value="Genomic_DNA"/>
</dbReference>
<keyword evidence="2" id="KW-0732">Signal</keyword>
<organism evidence="3">
    <name type="scientific">uncultured Aureispira sp</name>
    <dbReference type="NCBI Taxonomy" id="1331704"/>
    <lineage>
        <taxon>Bacteria</taxon>
        <taxon>Pseudomonadati</taxon>
        <taxon>Bacteroidota</taxon>
        <taxon>Saprospiria</taxon>
        <taxon>Saprospirales</taxon>
        <taxon>Saprospiraceae</taxon>
        <taxon>Aureispira</taxon>
        <taxon>environmental samples</taxon>
    </lineage>
</organism>
<name>A0A6S6SZD5_9BACT</name>
<feature type="chain" id="PRO_5027641435" description="Lipoprotein" evidence="2">
    <location>
        <begin position="33"/>
        <end position="193"/>
    </location>
</feature>
<evidence type="ECO:0000313" key="3">
    <source>
        <dbReference type="EMBL" id="CAA6811444.1"/>
    </source>
</evidence>
<gene>
    <name evidence="3" type="ORF">HELGO_WM38011</name>
</gene>